<feature type="region of interest" description="Disordered" evidence="1">
    <location>
        <begin position="21"/>
        <end position="52"/>
    </location>
</feature>
<dbReference type="EMBL" id="BMHC01000028">
    <property type="protein sequence ID" value="GGI33029.1"/>
    <property type="molecule type" value="Genomic_DNA"/>
</dbReference>
<sequence>MRYAAKAATIDCAGAPIAFPSGMARNDPHRTKRKLPTTAQGSAAAGPLPSTCDGGDDPACETIAVVDDLPTKIAISSRELDVIDAFLGPLLDDLLK</sequence>
<name>A0AA87WAX7_9BRAD</name>
<dbReference type="AlphaFoldDB" id="A0AA87WAX7"/>
<organism evidence="2 3">
    <name type="scientific">Bradyrhizobium guangdongense</name>
    <dbReference type="NCBI Taxonomy" id="1325090"/>
    <lineage>
        <taxon>Bacteria</taxon>
        <taxon>Pseudomonadati</taxon>
        <taxon>Pseudomonadota</taxon>
        <taxon>Alphaproteobacteria</taxon>
        <taxon>Hyphomicrobiales</taxon>
        <taxon>Nitrobacteraceae</taxon>
        <taxon>Bradyrhizobium</taxon>
    </lineage>
</organism>
<reference evidence="2" key="1">
    <citation type="journal article" date="2014" name="Int. J. Syst. Evol. Microbiol.">
        <title>Complete genome sequence of Corynebacterium casei LMG S-19264T (=DSM 44701T), isolated from a smear-ripened cheese.</title>
        <authorList>
            <consortium name="US DOE Joint Genome Institute (JGI-PGF)"/>
            <person name="Walter F."/>
            <person name="Albersmeier A."/>
            <person name="Kalinowski J."/>
            <person name="Ruckert C."/>
        </authorList>
    </citation>
    <scope>NUCLEOTIDE SEQUENCE</scope>
    <source>
        <strain evidence="2">CGMCC 1.15034</strain>
    </source>
</reference>
<gene>
    <name evidence="2" type="ORF">GCM10010987_72350</name>
</gene>
<comment type="caution">
    <text evidence="2">The sequence shown here is derived from an EMBL/GenBank/DDBJ whole genome shotgun (WGS) entry which is preliminary data.</text>
</comment>
<accession>A0AA87WAX7</accession>
<evidence type="ECO:0000256" key="1">
    <source>
        <dbReference type="SAM" id="MobiDB-lite"/>
    </source>
</evidence>
<proteinExistence type="predicted"/>
<protein>
    <submittedName>
        <fullName evidence="2">Uncharacterized protein</fullName>
    </submittedName>
</protein>
<reference evidence="2" key="2">
    <citation type="submission" date="2022-12" db="EMBL/GenBank/DDBJ databases">
        <authorList>
            <person name="Sun Q."/>
            <person name="Zhou Y."/>
        </authorList>
    </citation>
    <scope>NUCLEOTIDE SEQUENCE</scope>
    <source>
        <strain evidence="2">CGMCC 1.15034</strain>
    </source>
</reference>
<evidence type="ECO:0000313" key="3">
    <source>
        <dbReference type="Proteomes" id="UP000625079"/>
    </source>
</evidence>
<dbReference type="Proteomes" id="UP000625079">
    <property type="component" value="Unassembled WGS sequence"/>
</dbReference>
<dbReference type="RefSeq" id="WP_128968243.1">
    <property type="nucleotide sequence ID" value="NZ_CP030051.1"/>
</dbReference>
<evidence type="ECO:0000313" key="2">
    <source>
        <dbReference type="EMBL" id="GGI33029.1"/>
    </source>
</evidence>